<evidence type="ECO:0000256" key="1">
    <source>
        <dbReference type="SAM" id="MobiDB-lite"/>
    </source>
</evidence>
<feature type="region of interest" description="Disordered" evidence="1">
    <location>
        <begin position="192"/>
        <end position="226"/>
    </location>
</feature>
<dbReference type="AlphaFoldDB" id="A0A1H4KH66"/>
<dbReference type="STRING" id="640635.SAMN04489806_1169"/>
<proteinExistence type="predicted"/>
<accession>A0A1H4KH66</accession>
<evidence type="ECO:0000313" key="2">
    <source>
        <dbReference type="EMBL" id="SEB57889.1"/>
    </source>
</evidence>
<evidence type="ECO:0000313" key="3">
    <source>
        <dbReference type="Proteomes" id="UP000199183"/>
    </source>
</evidence>
<organism evidence="2 3">
    <name type="scientific">Paramicrobacterium humi</name>
    <dbReference type="NCBI Taxonomy" id="640635"/>
    <lineage>
        <taxon>Bacteria</taxon>
        <taxon>Bacillati</taxon>
        <taxon>Actinomycetota</taxon>
        <taxon>Actinomycetes</taxon>
        <taxon>Micrococcales</taxon>
        <taxon>Microbacteriaceae</taxon>
        <taxon>Paramicrobacterium</taxon>
    </lineage>
</organism>
<dbReference type="Proteomes" id="UP000199183">
    <property type="component" value="Unassembled WGS sequence"/>
</dbReference>
<feature type="compositionally biased region" description="Polar residues" evidence="1">
    <location>
        <begin position="204"/>
        <end position="219"/>
    </location>
</feature>
<name>A0A1H4KH66_9MICO</name>
<reference evidence="2 3" key="1">
    <citation type="submission" date="2016-10" db="EMBL/GenBank/DDBJ databases">
        <authorList>
            <person name="de Groot N.N."/>
        </authorList>
    </citation>
    <scope>NUCLEOTIDE SEQUENCE [LARGE SCALE GENOMIC DNA]</scope>
    <source>
        <strain evidence="2 3">DSM 21799</strain>
    </source>
</reference>
<keyword evidence="3" id="KW-1185">Reference proteome</keyword>
<sequence length="226" mass="24339">MAETHEIVGDAARHVGVVDDDAVALVRRELTVHFDDGRVLLEEELGHFGGQGRHDDAGRARRHERARGAELLVEQPFVVDEKHRVTAAAGTARDSRGEVRVERIAQIGDDDADRAVLLLAETAGHGVRHVAEFLSGGEHPLPGRRGDVALTAQRAGGCRLGDAGESSDVLEGRTSLPRGTGCAFAHRTPSRTIGEAGTYPPRLPQTSGGARQASYQCTRLSRRRLR</sequence>
<protein>
    <submittedName>
        <fullName evidence="2">Uncharacterized protein</fullName>
    </submittedName>
</protein>
<dbReference type="EMBL" id="FNRY01000001">
    <property type="protein sequence ID" value="SEB57889.1"/>
    <property type="molecule type" value="Genomic_DNA"/>
</dbReference>
<gene>
    <name evidence="2" type="ORF">SAMN04489806_1169</name>
</gene>